<reference evidence="2 3" key="1">
    <citation type="submission" date="2016-11" db="EMBL/GenBank/DDBJ databases">
        <title>Comparative genomics of Acidibacillus ferroxidans species.</title>
        <authorList>
            <person name="Oliveira G."/>
            <person name="Nunes G."/>
            <person name="Oliveira R."/>
            <person name="Araujo F."/>
            <person name="Salim A."/>
            <person name="Scholte L."/>
            <person name="Morais D."/>
            <person name="Nancucheo I."/>
            <person name="Johnson D.B."/>
            <person name="Grail B."/>
            <person name="Bittencourt J."/>
            <person name="Valadares R."/>
        </authorList>
    </citation>
    <scope>NUCLEOTIDE SEQUENCE [LARGE SCALE GENOMIC DNA]</scope>
    <source>
        <strain evidence="2 3">Y002</strain>
    </source>
</reference>
<proteinExistence type="predicted"/>
<gene>
    <name evidence="2" type="ORF">BM613_10335</name>
</gene>
<dbReference type="EMBL" id="MPDK01000019">
    <property type="protein sequence ID" value="PWI57045.1"/>
    <property type="molecule type" value="Genomic_DNA"/>
</dbReference>
<organism evidence="2 3">
    <name type="scientific">Sulfoacidibacillus thermotolerans</name>
    <name type="common">Acidibacillus sulfuroxidans</name>
    <dbReference type="NCBI Taxonomy" id="1765684"/>
    <lineage>
        <taxon>Bacteria</taxon>
        <taxon>Bacillati</taxon>
        <taxon>Bacillota</taxon>
        <taxon>Bacilli</taxon>
        <taxon>Bacillales</taxon>
        <taxon>Alicyclobacillaceae</taxon>
        <taxon>Sulfoacidibacillus</taxon>
    </lineage>
</organism>
<dbReference type="Proteomes" id="UP000245380">
    <property type="component" value="Unassembled WGS sequence"/>
</dbReference>
<accession>A0A2U3D6Y8</accession>
<sequence length="466" mass="53643">MKKRRTLGVVAASLLLSALTGTELIDHHVFASQAQVMPKQIVTERKFPWPYKAMLAIESDADHTDLRKFNIIHEFLNTKDETILGRGLGLDISDSFFLYNGSNEPQEIDYNGATVKDEMTMFQGTSHDPSIYAPILLYYIRHGWIDTFHSAGDFSRVNSNTTLFSRSLEAYAMEFLKKEHVPAITIFTDHGNRSNVANFGSYTPFDHYMEGDNPKSPYYITDLLEHEGVQFVWSDHFGDQYSYKTMLYPITLRDGTKMWGFYRFTGTRKVIFLHHHRDAVADWDNMWNPTYLWEQLSPERLDQLVKSGGYTVIATHLEGNANEYPLNQQTIEALVHLAHMQDHGLILVARTSRLLQYNLVQQGLQYRVFYNNQNGITEINITEVRDPVDGNFIPTWEQLRGITFHVENPSYVTLTINGVPVPDAELVRSAHTIGIRWYTPDTTNWAVTVGSPLYHRLEVRMEDLLH</sequence>
<evidence type="ECO:0000256" key="1">
    <source>
        <dbReference type="SAM" id="SignalP"/>
    </source>
</evidence>
<keyword evidence="3" id="KW-1185">Reference proteome</keyword>
<evidence type="ECO:0000313" key="3">
    <source>
        <dbReference type="Proteomes" id="UP000245380"/>
    </source>
</evidence>
<protein>
    <submittedName>
        <fullName evidence="2">Uncharacterized protein</fullName>
    </submittedName>
</protein>
<dbReference type="AlphaFoldDB" id="A0A2U3D6Y8"/>
<feature type="signal peptide" evidence="1">
    <location>
        <begin position="1"/>
        <end position="20"/>
    </location>
</feature>
<dbReference type="RefSeq" id="WP_109431123.1">
    <property type="nucleotide sequence ID" value="NZ_MPDK01000019.1"/>
</dbReference>
<keyword evidence="1" id="KW-0732">Signal</keyword>
<comment type="caution">
    <text evidence="2">The sequence shown here is derived from an EMBL/GenBank/DDBJ whole genome shotgun (WGS) entry which is preliminary data.</text>
</comment>
<evidence type="ECO:0000313" key="2">
    <source>
        <dbReference type="EMBL" id="PWI57045.1"/>
    </source>
</evidence>
<dbReference type="OrthoDB" id="5540948at2"/>
<feature type="chain" id="PRO_5038753704" evidence="1">
    <location>
        <begin position="21"/>
        <end position="466"/>
    </location>
</feature>
<name>A0A2U3D6Y8_SULT2</name>